<dbReference type="NCBIfam" id="TIGR01235">
    <property type="entry name" value="pyruv_carbox"/>
    <property type="match status" value="1"/>
</dbReference>
<dbReference type="SUPFAM" id="SSF51230">
    <property type="entry name" value="Single hybrid motif"/>
    <property type="match status" value="1"/>
</dbReference>
<accession>A0ABY9MPQ7</accession>
<evidence type="ECO:0000256" key="7">
    <source>
        <dbReference type="ARBA" id="ARBA00022741"/>
    </source>
</evidence>
<name>A0ABY9MPQ7_9GAMM</name>
<sequence length="1169" mass="130577">MWASTPSPQLTATRSTIIEGSPMTRPINKLLVANRGEIAIRILRAASELKLRTVSVYTYEDRFSPHRYKADEAYQIGKDDEPLKPYLDIEAIIKVAKRNHVDAIHPGYGFLSENVTFARRCREEGIIFIGPTPEAMQKLGDKVAAKEIAIASGLPVIEDSREPLDTLEIAKREADRIGYPLMMKAASGGGGRGMRVLREPSQLEGAYNDARNEALKAFGDATVFLEKYIDSPKHIEIQILGDTHGNIVHLYERDCSVQRRFQKVVEVAPSTGLKDETRENLYKYALAITRHVDYSCAGTVEFLVDKDERIYFIEVNPRVQVEHTITEEITGIDIVRSQILIAGGAKLDDPEIGIPSQESVECNGYAVQCRITTEDPENGFKPDYGTIIAYRSSGGFGVRLDAGAAYPGAKVSPFFDSMLVKVTTWGRSLEGASNRNLRALQEFRIRGVKTNIGFLENVLQHQVFTTGKCAVTFIDNHPELFHTALRFDRGTKTLKFIGNVTVNGNPDVKYVDPNKHFRKPIIPEFDKVGAYPKGSKNLLDEMGAEKFCQWVKEQPNIFYTDTTLRDAHQSLLATRVRTDDMMKIAEGLAKNHPQLFSLELWGGATFDVAMRFLHECPWDRLKQLREAVPNILFQMLFRGSNAVGYTAYPDNVVEAFIEKSWENGIDVFRIFDSLNWIEGMRKSIQVVRERTGGIAEGTICYTGNVLNTDPSNKFNLQYYLDLARQLEDAGAHMLALKDMAGLLKPYAAETLIPALKAAVNIPIHLHTHDTSSIQSATLLKAIEGGVDVVDGCMSSMSGLTSQVNLNSLIAAMEGQPREQPFDLKSLNDYANYWEDVREMYYPFESGLKAGTAEVYNHEIPGGQYSNLRPQAIALGLEHKFEEVKENYAIVNRMFGDIVKVTPSSKVVGDMAIYMTSNGLTEQDVMERGKSLAFPDSVIDLFKGGLGQVPGGFPKDLSDIILKGEKPYTGRPNDHLKPVDMDAEFEAFKQEFDPEQTFLDFLSFKMYPAVFREFYKHQQEYGEVSHLPTSLFFYGLKLNEEVLVELGRGKVLIIRLLYRSPTDESGMCGVTFDFNGQIRAVQIRDLSVKPTRATNRKAVDPNEIGTSLQGKLSTVMVKAGDEVEENTPLFVIEAMKMETTITAPAAGKVKKVHLPAGELVEQGDLVIEFE</sequence>
<dbReference type="Pfam" id="PF00364">
    <property type="entry name" value="Biotin_lipoyl"/>
    <property type="match status" value="1"/>
</dbReference>
<dbReference type="PROSITE" id="PS50991">
    <property type="entry name" value="PYR_CT"/>
    <property type="match status" value="1"/>
</dbReference>
<dbReference type="InterPro" id="IPR005482">
    <property type="entry name" value="Biotin_COase_C"/>
</dbReference>
<dbReference type="InterPro" id="IPR011054">
    <property type="entry name" value="Rudment_hybrid_motif"/>
</dbReference>
<dbReference type="InterPro" id="IPR005481">
    <property type="entry name" value="BC-like_N"/>
</dbReference>
<keyword evidence="9 11" id="KW-0092">Biotin</keyword>
<dbReference type="Pfam" id="PF00682">
    <property type="entry name" value="HMGL-like"/>
    <property type="match status" value="1"/>
</dbReference>
<dbReference type="Gene3D" id="3.30.470.20">
    <property type="entry name" value="ATP-grasp fold, B domain"/>
    <property type="match status" value="1"/>
</dbReference>
<dbReference type="InterPro" id="IPR016185">
    <property type="entry name" value="PreATP-grasp_dom_sf"/>
</dbReference>
<dbReference type="PROSITE" id="PS00188">
    <property type="entry name" value="BIOTIN"/>
    <property type="match status" value="1"/>
</dbReference>
<dbReference type="InterPro" id="IPR005930">
    <property type="entry name" value="Pyruv_COase"/>
</dbReference>
<keyword evidence="5 11" id="KW-0436">Ligase</keyword>
<evidence type="ECO:0000259" key="15">
    <source>
        <dbReference type="PROSITE" id="PS50991"/>
    </source>
</evidence>
<dbReference type="PROSITE" id="PS50968">
    <property type="entry name" value="BIOTINYL_LIPOYL"/>
    <property type="match status" value="1"/>
</dbReference>
<evidence type="ECO:0000256" key="8">
    <source>
        <dbReference type="ARBA" id="ARBA00022840"/>
    </source>
</evidence>
<keyword evidence="7 11" id="KW-0547">Nucleotide-binding</keyword>
<evidence type="ECO:0000256" key="10">
    <source>
        <dbReference type="ARBA" id="ARBA00023268"/>
    </source>
</evidence>
<keyword evidence="6" id="KW-0479">Metal-binding</keyword>
<dbReference type="InterPro" id="IPR001882">
    <property type="entry name" value="Biotin_BS"/>
</dbReference>
<keyword evidence="10" id="KW-0511">Multifunctional enzyme</keyword>
<dbReference type="InterPro" id="IPR003379">
    <property type="entry name" value="Carboxylase_cons_dom"/>
</dbReference>
<dbReference type="GO" id="GO:0004736">
    <property type="term" value="F:pyruvate carboxylase activity"/>
    <property type="evidence" value="ECO:0007669"/>
    <property type="project" value="UniProtKB-EC"/>
</dbReference>
<evidence type="ECO:0000313" key="16">
    <source>
        <dbReference type="EMBL" id="WML90508.1"/>
    </source>
</evidence>
<dbReference type="Gene3D" id="3.10.600.10">
    <property type="entry name" value="pyruvate carboxylase f1077a mutant domain"/>
    <property type="match status" value="1"/>
</dbReference>
<dbReference type="Proteomes" id="UP001236657">
    <property type="component" value="Chromosome"/>
</dbReference>
<dbReference type="Pfam" id="PF02786">
    <property type="entry name" value="CPSase_L_D2"/>
    <property type="match status" value="1"/>
</dbReference>
<evidence type="ECO:0000313" key="17">
    <source>
        <dbReference type="Proteomes" id="UP001236657"/>
    </source>
</evidence>
<feature type="domain" description="ATP-grasp" evidence="13">
    <location>
        <begin position="142"/>
        <end position="343"/>
    </location>
</feature>
<dbReference type="PROSITE" id="PS50975">
    <property type="entry name" value="ATP_GRASP"/>
    <property type="match status" value="1"/>
</dbReference>
<evidence type="ECO:0000259" key="12">
    <source>
        <dbReference type="PROSITE" id="PS50968"/>
    </source>
</evidence>
<evidence type="ECO:0000256" key="5">
    <source>
        <dbReference type="ARBA" id="ARBA00022598"/>
    </source>
</evidence>
<evidence type="ECO:0000256" key="11">
    <source>
        <dbReference type="PIRNR" id="PIRNR001594"/>
    </source>
</evidence>
<comment type="cofactor">
    <cofactor evidence="1 11">
        <name>biotin</name>
        <dbReference type="ChEBI" id="CHEBI:57586"/>
    </cofactor>
</comment>
<dbReference type="CDD" id="cd07937">
    <property type="entry name" value="DRE_TIM_PC_TC_5S"/>
    <property type="match status" value="1"/>
</dbReference>
<feature type="domain" description="Pyruvate carboxyltransferase" evidence="15">
    <location>
        <begin position="557"/>
        <end position="827"/>
    </location>
</feature>
<comment type="function">
    <text evidence="11">Catalyzes a 2-step reaction, involving the ATP-dependent carboxylation of the covalently attached biotin in the first step and the transfer of the carboxyl group to pyruvate in the second.</text>
</comment>
<evidence type="ECO:0000256" key="6">
    <source>
        <dbReference type="ARBA" id="ARBA00022723"/>
    </source>
</evidence>
<organism evidence="16 17">
    <name type="scientific">Thiothrix lacustris</name>
    <dbReference type="NCBI Taxonomy" id="525917"/>
    <lineage>
        <taxon>Bacteria</taxon>
        <taxon>Pseudomonadati</taxon>
        <taxon>Pseudomonadota</taxon>
        <taxon>Gammaproteobacteria</taxon>
        <taxon>Thiotrichales</taxon>
        <taxon>Thiotrichaceae</taxon>
        <taxon>Thiothrix</taxon>
    </lineage>
</organism>
<dbReference type="SUPFAM" id="SSF51246">
    <property type="entry name" value="Rudiment single hybrid motif"/>
    <property type="match status" value="1"/>
</dbReference>
<dbReference type="InterPro" id="IPR000089">
    <property type="entry name" value="Biotin_lipoyl"/>
</dbReference>
<dbReference type="Pfam" id="PF02785">
    <property type="entry name" value="Biotin_carb_C"/>
    <property type="match status" value="1"/>
</dbReference>
<dbReference type="InterPro" id="IPR055268">
    <property type="entry name" value="PCB-like"/>
</dbReference>
<reference evidence="16 17" key="1">
    <citation type="submission" date="2023-08" db="EMBL/GenBank/DDBJ databases">
        <title>New molecular markers tilS and rpoB for phylogenetic and monitoring studies of the genus Thiothrix biodiversity.</title>
        <authorList>
            <person name="Ravin N.V."/>
            <person name="Smolyakov D."/>
            <person name="Markov N.D."/>
            <person name="Beletsky A.V."/>
            <person name="Mardanov A.V."/>
            <person name="Rudenko T.S."/>
            <person name="Grabovich M.Y."/>
        </authorList>
    </citation>
    <scope>NUCLEOTIDE SEQUENCE [LARGE SCALE GENOMIC DNA]</scope>
    <source>
        <strain evidence="16 17">MK1</strain>
    </source>
</reference>
<dbReference type="SUPFAM" id="SSF51569">
    <property type="entry name" value="Aldolase"/>
    <property type="match status" value="1"/>
</dbReference>
<dbReference type="CDD" id="cd06850">
    <property type="entry name" value="biotinyl_domain"/>
    <property type="match status" value="1"/>
</dbReference>
<feature type="domain" description="Biotin carboxylation" evidence="14">
    <location>
        <begin position="26"/>
        <end position="479"/>
    </location>
</feature>
<comment type="catalytic activity">
    <reaction evidence="11">
        <text>hydrogencarbonate + pyruvate + ATP = oxaloacetate + ADP + phosphate + H(+)</text>
        <dbReference type="Rhea" id="RHEA:20844"/>
        <dbReference type="ChEBI" id="CHEBI:15361"/>
        <dbReference type="ChEBI" id="CHEBI:15378"/>
        <dbReference type="ChEBI" id="CHEBI:16452"/>
        <dbReference type="ChEBI" id="CHEBI:17544"/>
        <dbReference type="ChEBI" id="CHEBI:30616"/>
        <dbReference type="ChEBI" id="CHEBI:43474"/>
        <dbReference type="ChEBI" id="CHEBI:456216"/>
        <dbReference type="EC" id="6.4.1.1"/>
    </reaction>
</comment>
<proteinExistence type="predicted"/>
<evidence type="ECO:0000259" key="14">
    <source>
        <dbReference type="PROSITE" id="PS50979"/>
    </source>
</evidence>
<dbReference type="EC" id="6.4.1.1" evidence="3 11"/>
<keyword evidence="4" id="KW-0312">Gluconeogenesis</keyword>
<comment type="pathway">
    <text evidence="2">Carbohydrate biosynthesis; gluconeogenesis.</text>
</comment>
<dbReference type="Gene3D" id="2.40.50.100">
    <property type="match status" value="1"/>
</dbReference>
<evidence type="ECO:0000256" key="2">
    <source>
        <dbReference type="ARBA" id="ARBA00004742"/>
    </source>
</evidence>
<dbReference type="PANTHER" id="PTHR43778">
    <property type="entry name" value="PYRUVATE CARBOXYLASE"/>
    <property type="match status" value="1"/>
</dbReference>
<dbReference type="PROSITE" id="PS00867">
    <property type="entry name" value="CPSASE_2"/>
    <property type="match status" value="1"/>
</dbReference>
<dbReference type="PIRSF" id="PIRSF001594">
    <property type="entry name" value="Pyruv_carbox"/>
    <property type="match status" value="1"/>
</dbReference>
<dbReference type="InterPro" id="IPR011764">
    <property type="entry name" value="Biotin_carboxylation_dom"/>
</dbReference>
<dbReference type="InterPro" id="IPR011053">
    <property type="entry name" value="Single_hybrid_motif"/>
</dbReference>
<evidence type="ECO:0000256" key="4">
    <source>
        <dbReference type="ARBA" id="ARBA00022432"/>
    </source>
</evidence>
<dbReference type="PANTHER" id="PTHR43778:SF2">
    <property type="entry name" value="PYRUVATE CARBOXYLASE, MITOCHONDRIAL"/>
    <property type="match status" value="1"/>
</dbReference>
<evidence type="ECO:0000256" key="1">
    <source>
        <dbReference type="ARBA" id="ARBA00001953"/>
    </source>
</evidence>
<evidence type="ECO:0000256" key="9">
    <source>
        <dbReference type="ARBA" id="ARBA00023267"/>
    </source>
</evidence>
<protein>
    <recommendedName>
        <fullName evidence="3 11">Pyruvate carboxylase</fullName>
        <ecNumber evidence="3 11">6.4.1.1</ecNumber>
    </recommendedName>
</protein>
<dbReference type="EMBL" id="CP133218">
    <property type="protein sequence ID" value="WML90508.1"/>
    <property type="molecule type" value="Genomic_DNA"/>
</dbReference>
<dbReference type="PROSITE" id="PS00866">
    <property type="entry name" value="CPSASE_1"/>
    <property type="match status" value="1"/>
</dbReference>
<evidence type="ECO:0000256" key="3">
    <source>
        <dbReference type="ARBA" id="ARBA00013057"/>
    </source>
</evidence>
<dbReference type="InterPro" id="IPR011761">
    <property type="entry name" value="ATP-grasp"/>
</dbReference>
<evidence type="ECO:0000259" key="13">
    <source>
        <dbReference type="PROSITE" id="PS50975"/>
    </source>
</evidence>
<keyword evidence="8 11" id="KW-0067">ATP-binding</keyword>
<gene>
    <name evidence="16" type="ORF">RCF98_16255</name>
</gene>
<dbReference type="Gene3D" id="3.20.20.70">
    <property type="entry name" value="Aldolase class I"/>
    <property type="match status" value="1"/>
</dbReference>
<dbReference type="Pfam" id="PF02436">
    <property type="entry name" value="PYC_OADA"/>
    <property type="match status" value="1"/>
</dbReference>
<dbReference type="Pfam" id="PF00289">
    <property type="entry name" value="Biotin_carb_N"/>
    <property type="match status" value="1"/>
</dbReference>
<keyword evidence="17" id="KW-1185">Reference proteome</keyword>
<dbReference type="SUPFAM" id="SSF52440">
    <property type="entry name" value="PreATP-grasp domain"/>
    <property type="match status" value="1"/>
</dbReference>
<dbReference type="InterPro" id="IPR005479">
    <property type="entry name" value="CPAse_ATP-bd"/>
</dbReference>
<dbReference type="NCBIfam" id="NF009554">
    <property type="entry name" value="PRK12999.1"/>
    <property type="match status" value="1"/>
</dbReference>
<dbReference type="SUPFAM" id="SSF89000">
    <property type="entry name" value="post-HMGL domain-like"/>
    <property type="match status" value="1"/>
</dbReference>
<dbReference type="RefSeq" id="WP_308894978.1">
    <property type="nucleotide sequence ID" value="NZ_CP133218.1"/>
</dbReference>
<dbReference type="SMART" id="SM00878">
    <property type="entry name" value="Biotin_carb_C"/>
    <property type="match status" value="1"/>
</dbReference>
<dbReference type="PROSITE" id="PS50979">
    <property type="entry name" value="BC"/>
    <property type="match status" value="1"/>
</dbReference>
<keyword evidence="16" id="KW-0670">Pyruvate</keyword>
<dbReference type="NCBIfam" id="NF006761">
    <property type="entry name" value="PRK09282.1"/>
    <property type="match status" value="1"/>
</dbReference>
<dbReference type="InterPro" id="IPR013785">
    <property type="entry name" value="Aldolase_TIM"/>
</dbReference>
<dbReference type="InterPro" id="IPR000891">
    <property type="entry name" value="PYR_CT"/>
</dbReference>
<feature type="domain" description="Lipoyl-binding" evidence="12">
    <location>
        <begin position="1094"/>
        <end position="1169"/>
    </location>
</feature>
<dbReference type="SUPFAM" id="SSF56059">
    <property type="entry name" value="Glutathione synthetase ATP-binding domain-like"/>
    <property type="match status" value="1"/>
</dbReference>